<dbReference type="PROSITE" id="PS51257">
    <property type="entry name" value="PROKAR_LIPOPROTEIN"/>
    <property type="match status" value="1"/>
</dbReference>
<comment type="caution">
    <text evidence="2">The sequence shown here is derived from an EMBL/GenBank/DDBJ whole genome shotgun (WGS) entry which is preliminary data.</text>
</comment>
<dbReference type="EMBL" id="DVJS01000057">
    <property type="protein sequence ID" value="HIS96832.1"/>
    <property type="molecule type" value="Genomic_DNA"/>
</dbReference>
<feature type="transmembrane region" description="Helical" evidence="1">
    <location>
        <begin position="20"/>
        <end position="44"/>
    </location>
</feature>
<keyword evidence="1" id="KW-0812">Transmembrane</keyword>
<reference evidence="2" key="1">
    <citation type="submission" date="2020-10" db="EMBL/GenBank/DDBJ databases">
        <authorList>
            <person name="Gilroy R."/>
        </authorList>
    </citation>
    <scope>NUCLEOTIDE SEQUENCE</scope>
    <source>
        <strain evidence="2">ChiHecec3B27-6122</strain>
    </source>
</reference>
<dbReference type="Pfam" id="PF04854">
    <property type="entry name" value="DUF624"/>
    <property type="match status" value="1"/>
</dbReference>
<dbReference type="InterPro" id="IPR006938">
    <property type="entry name" value="DUF624"/>
</dbReference>
<evidence type="ECO:0000313" key="2">
    <source>
        <dbReference type="EMBL" id="HIS96832.1"/>
    </source>
</evidence>
<organism evidence="2 3">
    <name type="scientific">Candidatus Scatomorpha pullistercoris</name>
    <dbReference type="NCBI Taxonomy" id="2840929"/>
    <lineage>
        <taxon>Bacteria</taxon>
        <taxon>Bacillati</taxon>
        <taxon>Bacillota</taxon>
        <taxon>Clostridia</taxon>
        <taxon>Eubacteriales</taxon>
        <taxon>Candidatus Scatomorpha</taxon>
    </lineage>
</organism>
<feature type="transmembrane region" description="Helical" evidence="1">
    <location>
        <begin position="138"/>
        <end position="160"/>
    </location>
</feature>
<sequence>MKGRAFSIWTAAVDLVALGFLTLLLCVPVVTACPAVTALYYSVAKSIRRGRGGPYREYFRSFKENLVQGMGLSVILALFCAVGFFAATYVVNEPLSEAVDFFYRATFVFACLMAFMILSLACPVLSRFRLKTAQVLLFALRLLVRFPLRTLGLLALWAAFGAGCWYFPPLLLIAPGLGTLLASFLVEPSMQRYMPDKSEFGEDTDTWYLE</sequence>
<accession>A0A9D1G4G9</accession>
<gene>
    <name evidence="2" type="ORF">IAD42_02535</name>
</gene>
<proteinExistence type="predicted"/>
<evidence type="ECO:0000313" key="3">
    <source>
        <dbReference type="Proteomes" id="UP000886876"/>
    </source>
</evidence>
<feature type="transmembrane region" description="Helical" evidence="1">
    <location>
        <begin position="166"/>
        <end position="186"/>
    </location>
</feature>
<reference evidence="2" key="2">
    <citation type="journal article" date="2021" name="PeerJ">
        <title>Extensive microbial diversity within the chicken gut microbiome revealed by metagenomics and culture.</title>
        <authorList>
            <person name="Gilroy R."/>
            <person name="Ravi A."/>
            <person name="Getino M."/>
            <person name="Pursley I."/>
            <person name="Horton D.L."/>
            <person name="Alikhan N.F."/>
            <person name="Baker D."/>
            <person name="Gharbi K."/>
            <person name="Hall N."/>
            <person name="Watson M."/>
            <person name="Adriaenssens E.M."/>
            <person name="Foster-Nyarko E."/>
            <person name="Jarju S."/>
            <person name="Secka A."/>
            <person name="Antonio M."/>
            <person name="Oren A."/>
            <person name="Chaudhuri R.R."/>
            <person name="La Ragione R."/>
            <person name="Hildebrand F."/>
            <person name="Pallen M.J."/>
        </authorList>
    </citation>
    <scope>NUCLEOTIDE SEQUENCE</scope>
    <source>
        <strain evidence="2">ChiHecec3B27-6122</strain>
    </source>
</reference>
<keyword evidence="1" id="KW-0472">Membrane</keyword>
<feature type="transmembrane region" description="Helical" evidence="1">
    <location>
        <begin position="101"/>
        <end position="126"/>
    </location>
</feature>
<dbReference type="AlphaFoldDB" id="A0A9D1G4G9"/>
<protein>
    <submittedName>
        <fullName evidence="2">DUF624 domain-containing protein</fullName>
    </submittedName>
</protein>
<name>A0A9D1G4G9_9FIRM</name>
<feature type="transmembrane region" description="Helical" evidence="1">
    <location>
        <begin position="65"/>
        <end position="89"/>
    </location>
</feature>
<keyword evidence="1" id="KW-1133">Transmembrane helix</keyword>
<dbReference type="Proteomes" id="UP000886876">
    <property type="component" value="Unassembled WGS sequence"/>
</dbReference>
<evidence type="ECO:0000256" key="1">
    <source>
        <dbReference type="SAM" id="Phobius"/>
    </source>
</evidence>